<proteinExistence type="predicted"/>
<keyword evidence="2" id="KW-1185">Reference proteome</keyword>
<feature type="non-terminal residue" evidence="1">
    <location>
        <position position="1"/>
    </location>
</feature>
<reference evidence="1 2" key="1">
    <citation type="submission" date="2021-06" db="EMBL/GenBank/DDBJ databases">
        <authorList>
            <person name="Kallberg Y."/>
            <person name="Tangrot J."/>
            <person name="Rosling A."/>
        </authorList>
    </citation>
    <scope>NUCLEOTIDE SEQUENCE [LARGE SCALE GENOMIC DNA]</scope>
    <source>
        <strain evidence="1 2">120-4 pot B 10/14</strain>
    </source>
</reference>
<dbReference type="EMBL" id="CAJVQB010034854">
    <property type="protein sequence ID" value="CAG8821765.1"/>
    <property type="molecule type" value="Genomic_DNA"/>
</dbReference>
<comment type="caution">
    <text evidence="1">The sequence shown here is derived from an EMBL/GenBank/DDBJ whole genome shotgun (WGS) entry which is preliminary data.</text>
</comment>
<protein>
    <submittedName>
        <fullName evidence="1">6035_t:CDS:1</fullName>
    </submittedName>
</protein>
<evidence type="ECO:0000313" key="2">
    <source>
        <dbReference type="Proteomes" id="UP000789901"/>
    </source>
</evidence>
<organism evidence="1 2">
    <name type="scientific">Gigaspora margarita</name>
    <dbReference type="NCBI Taxonomy" id="4874"/>
    <lineage>
        <taxon>Eukaryota</taxon>
        <taxon>Fungi</taxon>
        <taxon>Fungi incertae sedis</taxon>
        <taxon>Mucoromycota</taxon>
        <taxon>Glomeromycotina</taxon>
        <taxon>Glomeromycetes</taxon>
        <taxon>Diversisporales</taxon>
        <taxon>Gigasporaceae</taxon>
        <taxon>Gigaspora</taxon>
    </lineage>
</organism>
<evidence type="ECO:0000313" key="1">
    <source>
        <dbReference type="EMBL" id="CAG8821765.1"/>
    </source>
</evidence>
<gene>
    <name evidence="1" type="ORF">GMARGA_LOCUS27913</name>
</gene>
<name>A0ABN7W8U2_GIGMA</name>
<dbReference type="Proteomes" id="UP000789901">
    <property type="component" value="Unassembled WGS sequence"/>
</dbReference>
<accession>A0ABN7W8U2</accession>
<sequence>PSASKFLKEDLEALKIVFRPASSEDAIILAINGMLSVFSLCDRTLTISNYCTVKNYPTKYEVPEIDSKVLNKRNFNVKNFKGIQDKHVQTFVDKLHDVIKNSMVAKGTDESTTDTLVSDILGCAADMDGWPFKVRHHPFCELVIGGKSVIARPEFVIDRDRIALVVTEDKHLKNKMLTKRCGYGEVQLGAEILACGSVNLREIYKGEYVDQEIFAIRVISTYFTFYRTVITGSYWEELDSGLPKKQLTVIERWPPKNGNDEGLDVAEIRGRKAVLTALAKIREYLL</sequence>